<proteinExistence type="predicted"/>
<dbReference type="Proteomes" id="UP001281003">
    <property type="component" value="Unassembled WGS sequence"/>
</dbReference>
<reference evidence="1" key="2">
    <citation type="submission" date="2023-07" db="EMBL/GenBank/DDBJ databases">
        <authorList>
            <consortium name="Lawrence Berkeley National Laboratory"/>
            <person name="Haridas S."/>
            <person name="Hensen N."/>
            <person name="Bonometti L."/>
            <person name="Westerberg I."/>
            <person name="Brannstrom I.O."/>
            <person name="Guillou S."/>
            <person name="Cros-Aarteil S."/>
            <person name="Calhoun S."/>
            <person name="Kuo A."/>
            <person name="Mondo S."/>
            <person name="Pangilinan J."/>
            <person name="Riley R."/>
            <person name="LaButti K."/>
            <person name="Andreopoulos B."/>
            <person name="Lipzen A."/>
            <person name="Chen C."/>
            <person name="Yanf M."/>
            <person name="Daum C."/>
            <person name="Ng V."/>
            <person name="Clum A."/>
            <person name="Steindorff A."/>
            <person name="Ohm R."/>
            <person name="Martin F."/>
            <person name="Silar P."/>
            <person name="Natvig D."/>
            <person name="Lalanne C."/>
            <person name="Gautier V."/>
            <person name="Ament-velasquez S.L."/>
            <person name="Kruys A."/>
            <person name="Hutchinson M.I."/>
            <person name="Powell A.J."/>
            <person name="Barry K."/>
            <person name="Miller A.N."/>
            <person name="Grigoriev I.V."/>
            <person name="Debuchy R."/>
            <person name="Gladieux P."/>
            <person name="Thoren M.H."/>
            <person name="Johannesson H."/>
        </authorList>
    </citation>
    <scope>NUCLEOTIDE SEQUENCE</scope>
    <source>
        <strain evidence="1">FGSC 1904</strain>
    </source>
</reference>
<dbReference type="AlphaFoldDB" id="A0AAE0UC50"/>
<evidence type="ECO:0000313" key="2">
    <source>
        <dbReference type="Proteomes" id="UP001281003"/>
    </source>
</evidence>
<reference evidence="1" key="1">
    <citation type="journal article" date="2023" name="Mol. Phylogenet. Evol.">
        <title>Genome-scale phylogeny and comparative genomics of the fungal order Sordariales.</title>
        <authorList>
            <person name="Hensen N."/>
            <person name="Bonometti L."/>
            <person name="Westerberg I."/>
            <person name="Brannstrom I.O."/>
            <person name="Guillou S."/>
            <person name="Cros-Aarteil S."/>
            <person name="Calhoun S."/>
            <person name="Haridas S."/>
            <person name="Kuo A."/>
            <person name="Mondo S."/>
            <person name="Pangilinan J."/>
            <person name="Riley R."/>
            <person name="LaButti K."/>
            <person name="Andreopoulos B."/>
            <person name="Lipzen A."/>
            <person name="Chen C."/>
            <person name="Yan M."/>
            <person name="Daum C."/>
            <person name="Ng V."/>
            <person name="Clum A."/>
            <person name="Steindorff A."/>
            <person name="Ohm R.A."/>
            <person name="Martin F."/>
            <person name="Silar P."/>
            <person name="Natvig D.O."/>
            <person name="Lalanne C."/>
            <person name="Gautier V."/>
            <person name="Ament-Velasquez S.L."/>
            <person name="Kruys A."/>
            <person name="Hutchinson M.I."/>
            <person name="Powell A.J."/>
            <person name="Barry K."/>
            <person name="Miller A.N."/>
            <person name="Grigoriev I.V."/>
            <person name="Debuchy R."/>
            <person name="Gladieux P."/>
            <person name="Hiltunen Thoren M."/>
            <person name="Johannesson H."/>
        </authorList>
    </citation>
    <scope>NUCLEOTIDE SEQUENCE</scope>
    <source>
        <strain evidence="1">FGSC 1904</strain>
    </source>
</reference>
<evidence type="ECO:0000313" key="1">
    <source>
        <dbReference type="EMBL" id="KAK3398677.1"/>
    </source>
</evidence>
<organism evidence="1 2">
    <name type="scientific">Sordaria brevicollis</name>
    <dbReference type="NCBI Taxonomy" id="83679"/>
    <lineage>
        <taxon>Eukaryota</taxon>
        <taxon>Fungi</taxon>
        <taxon>Dikarya</taxon>
        <taxon>Ascomycota</taxon>
        <taxon>Pezizomycotina</taxon>
        <taxon>Sordariomycetes</taxon>
        <taxon>Sordariomycetidae</taxon>
        <taxon>Sordariales</taxon>
        <taxon>Sordariaceae</taxon>
        <taxon>Sordaria</taxon>
    </lineage>
</organism>
<keyword evidence="2" id="KW-1185">Reference proteome</keyword>
<gene>
    <name evidence="1" type="ORF">B0T20DRAFT_215342</name>
</gene>
<comment type="caution">
    <text evidence="1">The sequence shown here is derived from an EMBL/GenBank/DDBJ whole genome shotgun (WGS) entry which is preliminary data.</text>
</comment>
<sequence length="272" mass="31079">MYPQRRKALQLVDILGSVPIKVLKPDGGEWRKLYWKDDNLPDSVANGIEQRTIPFWSSFFSVSLGVRRAPYCFCAHQHPGSCFSSKTSTPELHHIRASFLSKYWRKFNGCTLSCLQQTPQRFGNRRENNRNVKYHQFLARFLLTADSLFTTMADPGRTSSSSLTRSTHLLKKNILSRGSLGEMLKSPGLRNFALTLQTGKLYEDIRAWYLSVHLRLSERRPVQRHISLGLFPMRSEKVLGTSTPKRHGIAMKQEVLGSVYAVPRLTESLRPA</sequence>
<accession>A0AAE0UC50</accession>
<protein>
    <submittedName>
        <fullName evidence="1">Uncharacterized protein</fullName>
    </submittedName>
</protein>
<name>A0AAE0UC50_SORBR</name>
<dbReference type="EMBL" id="JAUTDP010000006">
    <property type="protein sequence ID" value="KAK3398677.1"/>
    <property type="molecule type" value="Genomic_DNA"/>
</dbReference>